<dbReference type="Proteomes" id="UP000282654">
    <property type="component" value="Unassembled WGS sequence"/>
</dbReference>
<evidence type="ECO:0000259" key="2">
    <source>
        <dbReference type="PROSITE" id="PS50043"/>
    </source>
</evidence>
<dbReference type="SUPFAM" id="SSF52172">
    <property type="entry name" value="CheY-like"/>
    <property type="match status" value="1"/>
</dbReference>
<dbReference type="PANTHER" id="PTHR43214">
    <property type="entry name" value="TWO-COMPONENT RESPONSE REGULATOR"/>
    <property type="match status" value="1"/>
</dbReference>
<gene>
    <name evidence="3" type="ORF">EDD75_2171</name>
</gene>
<dbReference type="InterPro" id="IPR011006">
    <property type="entry name" value="CheY-like_superfamily"/>
</dbReference>
<dbReference type="InterPro" id="IPR039420">
    <property type="entry name" value="WalR-like"/>
</dbReference>
<dbReference type="GO" id="GO:0003677">
    <property type="term" value="F:DNA binding"/>
    <property type="evidence" value="ECO:0007669"/>
    <property type="project" value="UniProtKB-KW"/>
</dbReference>
<keyword evidence="1" id="KW-0238">DNA-binding</keyword>
<evidence type="ECO:0000313" key="3">
    <source>
        <dbReference type="EMBL" id="RPF43052.1"/>
    </source>
</evidence>
<organism evidence="3 4">
    <name type="scientific">Thermodesulfitimonas autotrophica</name>
    <dbReference type="NCBI Taxonomy" id="1894989"/>
    <lineage>
        <taxon>Bacteria</taxon>
        <taxon>Bacillati</taxon>
        <taxon>Bacillota</taxon>
        <taxon>Clostridia</taxon>
        <taxon>Thermoanaerobacterales</taxon>
        <taxon>Thermoanaerobacteraceae</taxon>
        <taxon>Thermodesulfitimonas</taxon>
    </lineage>
</organism>
<feature type="domain" description="HTH luxR-type" evidence="2">
    <location>
        <begin position="141"/>
        <end position="206"/>
    </location>
</feature>
<evidence type="ECO:0000313" key="4">
    <source>
        <dbReference type="Proteomes" id="UP000282654"/>
    </source>
</evidence>
<dbReference type="OrthoDB" id="9779069at2"/>
<dbReference type="RefSeq" id="WP_123931891.1">
    <property type="nucleotide sequence ID" value="NZ_RKRE01000003.1"/>
</dbReference>
<dbReference type="EMBL" id="RKRE01000003">
    <property type="protein sequence ID" value="RPF43052.1"/>
    <property type="molecule type" value="Genomic_DNA"/>
</dbReference>
<name>A0A3N5B2W5_9THEO</name>
<dbReference type="CDD" id="cd06170">
    <property type="entry name" value="LuxR_C_like"/>
    <property type="match status" value="1"/>
</dbReference>
<dbReference type="AlphaFoldDB" id="A0A3N5B2W5"/>
<dbReference type="PANTHER" id="PTHR43214:SF43">
    <property type="entry name" value="TWO-COMPONENT RESPONSE REGULATOR"/>
    <property type="match status" value="1"/>
</dbReference>
<accession>A0A3N5B2W5</accession>
<dbReference type="InterPro" id="IPR000792">
    <property type="entry name" value="Tscrpt_reg_LuxR_C"/>
</dbReference>
<dbReference type="PRINTS" id="PR00038">
    <property type="entry name" value="HTHLUXR"/>
</dbReference>
<dbReference type="Gene3D" id="3.40.50.2300">
    <property type="match status" value="1"/>
</dbReference>
<keyword evidence="4" id="KW-1185">Reference proteome</keyword>
<dbReference type="SMART" id="SM00421">
    <property type="entry name" value="HTH_LUXR"/>
    <property type="match status" value="1"/>
</dbReference>
<reference evidence="3 4" key="1">
    <citation type="submission" date="2018-11" db="EMBL/GenBank/DDBJ databases">
        <title>Genomic Encyclopedia of Type Strains, Phase IV (KMG-IV): sequencing the most valuable type-strain genomes for metagenomic binning, comparative biology and taxonomic classification.</title>
        <authorList>
            <person name="Goeker M."/>
        </authorList>
    </citation>
    <scope>NUCLEOTIDE SEQUENCE [LARGE SCALE GENOMIC DNA]</scope>
    <source>
        <strain evidence="3 4">DSM 102936</strain>
    </source>
</reference>
<dbReference type="PROSITE" id="PS50043">
    <property type="entry name" value="HTH_LUXR_2"/>
    <property type="match status" value="1"/>
</dbReference>
<dbReference type="SUPFAM" id="SSF46894">
    <property type="entry name" value="C-terminal effector domain of the bipartite response regulators"/>
    <property type="match status" value="1"/>
</dbReference>
<protein>
    <submittedName>
        <fullName evidence="3">LuxR family two component transcriptional regulator</fullName>
    </submittedName>
</protein>
<comment type="caution">
    <text evidence="3">The sequence shown here is derived from an EMBL/GenBank/DDBJ whole genome shotgun (WGS) entry which is preliminary data.</text>
</comment>
<dbReference type="GO" id="GO:0006355">
    <property type="term" value="P:regulation of DNA-templated transcription"/>
    <property type="evidence" value="ECO:0007669"/>
    <property type="project" value="InterPro"/>
</dbReference>
<dbReference type="InterPro" id="IPR016032">
    <property type="entry name" value="Sig_transdc_resp-reg_C-effctor"/>
</dbReference>
<evidence type="ECO:0000256" key="1">
    <source>
        <dbReference type="ARBA" id="ARBA00023125"/>
    </source>
</evidence>
<proteinExistence type="predicted"/>
<sequence length="219" mass="24026">MGEFTILLGGQSPEWRESLVAAFAANGSFEVIGHVANADLLPAAGRLHPDIVLWNVAGEDPVATVGELKRRCPFVFPVVLVDNPQKLDLLALLRAGTWGCLPLRLLPRQIVQAVELIIKAGMLCLPRLGPEFFSLAERGRSPVDADLLTGREREVLSLLGQNLSNQEIGRRLFMSESTVKTHLRSIFRKLGARNRTEAVVAALRVGLLQEAALNDQPRR</sequence>
<dbReference type="Pfam" id="PF00196">
    <property type="entry name" value="GerE"/>
    <property type="match status" value="1"/>
</dbReference>